<proteinExistence type="predicted"/>
<dbReference type="InterPro" id="IPR002938">
    <property type="entry name" value="FAD-bd"/>
</dbReference>
<feature type="domain" description="FAD-binding" evidence="6">
    <location>
        <begin position="310"/>
        <end position="375"/>
    </location>
</feature>
<dbReference type="OMA" id="EMRIRAN"/>
<evidence type="ECO:0000256" key="4">
    <source>
        <dbReference type="ARBA" id="ARBA00023002"/>
    </source>
</evidence>
<evidence type="ECO:0000259" key="6">
    <source>
        <dbReference type="Pfam" id="PF01494"/>
    </source>
</evidence>
<dbReference type="PRINTS" id="PR00420">
    <property type="entry name" value="RNGMNOXGNASE"/>
</dbReference>
<protein>
    <recommendedName>
        <fullName evidence="6">FAD-binding domain-containing protein</fullName>
    </recommendedName>
</protein>
<accession>A0A0U5FUS5</accession>
<name>A0A0U5FUS5_ASPCI</name>
<dbReference type="Gene3D" id="3.50.50.60">
    <property type="entry name" value="FAD/NAD(P)-binding domain"/>
    <property type="match status" value="1"/>
</dbReference>
<dbReference type="Proteomes" id="UP000054771">
    <property type="component" value="Unassembled WGS sequence"/>
</dbReference>
<sequence>MAETPSDPIIIIGAGLVGLTMAQGLRKAGFPFEIYDRDSSLDQRPAGWGITMHWALAALASCLPEDVFARIPSIQVNPRDGGKENDHYKFLNLETGTDAFAIPSSVHYRLNRKKFRQLLSTDIPVKWGKRFTHFETVPDGVLVHFSDGSVVKGSMLLGIEGKNSRVKRLLVGEENAKLNPLPVAFVGISLRLSPARMAPFKAIHPVLWQGSHPGSGYFLFFSMLSTPESNGSAGTGEEFYEGQFNMSWLVEKNGPTPATGPEQIAKVKKAAVSDTGFFPGLREAVLDIPEDSPVLEIKLEDWPTQMWPNAGGRVQLVGDAAHTMTMYRGEAANHGIFDAARLTEQLIRWRDGKQTLEEAFDSYQKEVYARTHDAVIQSRYACLEAHDVSTLREDSAIFQVSGFNAAAEQPRASL</sequence>
<dbReference type="AlphaFoldDB" id="A0A0U5FUS5"/>
<reference evidence="8" key="1">
    <citation type="journal article" date="2016" name="Genome Announc.">
        <title>Draft genome sequences of fungus Aspergillus calidoustus.</title>
        <authorList>
            <person name="Horn F."/>
            <person name="Linde J."/>
            <person name="Mattern D.J."/>
            <person name="Walther G."/>
            <person name="Guthke R."/>
            <person name="Scherlach K."/>
            <person name="Martin K."/>
            <person name="Brakhage A.A."/>
            <person name="Petzke L."/>
            <person name="Valiante V."/>
        </authorList>
    </citation>
    <scope>NUCLEOTIDE SEQUENCE [LARGE SCALE GENOMIC DNA]</scope>
    <source>
        <strain evidence="8">SF006504</strain>
    </source>
</reference>
<dbReference type="PANTHER" id="PTHR47178">
    <property type="entry name" value="MONOOXYGENASE, FAD-BINDING"/>
    <property type="match status" value="1"/>
</dbReference>
<keyword evidence="2" id="KW-0285">Flavoprotein</keyword>
<dbReference type="PANTHER" id="PTHR47178:SF1">
    <property type="entry name" value="FAD-BINDING DOMAIN-CONTAINING PROTEIN-RELATED"/>
    <property type="match status" value="1"/>
</dbReference>
<comment type="cofactor">
    <cofactor evidence="1">
        <name>FAD</name>
        <dbReference type="ChEBI" id="CHEBI:57692"/>
    </cofactor>
</comment>
<gene>
    <name evidence="7" type="ORF">ASPCAL03504</name>
</gene>
<evidence type="ECO:0000256" key="2">
    <source>
        <dbReference type="ARBA" id="ARBA00022630"/>
    </source>
</evidence>
<evidence type="ECO:0000313" key="8">
    <source>
        <dbReference type="Proteomes" id="UP000054771"/>
    </source>
</evidence>
<keyword evidence="8" id="KW-1185">Reference proteome</keyword>
<keyword evidence="4" id="KW-0560">Oxidoreductase</keyword>
<keyword evidence="3" id="KW-0274">FAD</keyword>
<evidence type="ECO:0000256" key="5">
    <source>
        <dbReference type="ARBA" id="ARBA00023033"/>
    </source>
</evidence>
<dbReference type="OrthoDB" id="47494at2759"/>
<dbReference type="SUPFAM" id="SSF51905">
    <property type="entry name" value="FAD/NAD(P)-binding domain"/>
    <property type="match status" value="1"/>
</dbReference>
<dbReference type="InterPro" id="IPR036188">
    <property type="entry name" value="FAD/NAD-bd_sf"/>
</dbReference>
<dbReference type="STRING" id="454130.A0A0U5FUS5"/>
<evidence type="ECO:0000256" key="1">
    <source>
        <dbReference type="ARBA" id="ARBA00001974"/>
    </source>
</evidence>
<dbReference type="GO" id="GO:0071949">
    <property type="term" value="F:FAD binding"/>
    <property type="evidence" value="ECO:0007669"/>
    <property type="project" value="InterPro"/>
</dbReference>
<keyword evidence="5" id="KW-0503">Monooxygenase</keyword>
<evidence type="ECO:0000313" key="7">
    <source>
        <dbReference type="EMBL" id="CEL02333.1"/>
    </source>
</evidence>
<dbReference type="EMBL" id="CDMC01000003">
    <property type="protein sequence ID" value="CEL02333.1"/>
    <property type="molecule type" value="Genomic_DNA"/>
</dbReference>
<dbReference type="Pfam" id="PF01494">
    <property type="entry name" value="FAD_binding_3"/>
    <property type="match status" value="1"/>
</dbReference>
<dbReference type="GO" id="GO:0004497">
    <property type="term" value="F:monooxygenase activity"/>
    <property type="evidence" value="ECO:0007669"/>
    <property type="project" value="UniProtKB-KW"/>
</dbReference>
<organism evidence="7 8">
    <name type="scientific">Aspergillus calidoustus</name>
    <dbReference type="NCBI Taxonomy" id="454130"/>
    <lineage>
        <taxon>Eukaryota</taxon>
        <taxon>Fungi</taxon>
        <taxon>Dikarya</taxon>
        <taxon>Ascomycota</taxon>
        <taxon>Pezizomycotina</taxon>
        <taxon>Eurotiomycetes</taxon>
        <taxon>Eurotiomycetidae</taxon>
        <taxon>Eurotiales</taxon>
        <taxon>Aspergillaceae</taxon>
        <taxon>Aspergillus</taxon>
        <taxon>Aspergillus subgen. Nidulantes</taxon>
    </lineage>
</organism>
<evidence type="ECO:0000256" key="3">
    <source>
        <dbReference type="ARBA" id="ARBA00022827"/>
    </source>
</evidence>